<comment type="similarity">
    <text evidence="1 9 11">Belongs to the peptidase A8 family.</text>
</comment>
<protein>
    <recommendedName>
        <fullName evidence="9">Lipoprotein signal peptidase</fullName>
        <ecNumber evidence="9">3.4.23.36</ecNumber>
    </recommendedName>
    <alternativeName>
        <fullName evidence="9">Prolipoprotein signal peptidase</fullName>
    </alternativeName>
    <alternativeName>
        <fullName evidence="9">Signal peptidase II</fullName>
        <shortName evidence="9">SPase II</shortName>
    </alternativeName>
</protein>
<comment type="subcellular location">
    <subcellularLocation>
        <location evidence="9">Cell membrane</location>
        <topology evidence="9">Multi-pass membrane protein</topology>
    </subcellularLocation>
</comment>
<evidence type="ECO:0000256" key="7">
    <source>
        <dbReference type="ARBA" id="ARBA00022989"/>
    </source>
</evidence>
<keyword evidence="4 9" id="KW-0812">Transmembrane</keyword>
<evidence type="ECO:0000313" key="14">
    <source>
        <dbReference type="Proteomes" id="UP001164965"/>
    </source>
</evidence>
<keyword evidence="7 9" id="KW-1133">Transmembrane helix</keyword>
<keyword evidence="14" id="KW-1185">Reference proteome</keyword>
<dbReference type="RefSeq" id="WP_265381615.1">
    <property type="nucleotide sequence ID" value="NZ_CP110615.1"/>
</dbReference>
<dbReference type="GO" id="GO:0004190">
    <property type="term" value="F:aspartic-type endopeptidase activity"/>
    <property type="evidence" value="ECO:0007669"/>
    <property type="project" value="UniProtKB-EC"/>
</dbReference>
<dbReference type="Pfam" id="PF01252">
    <property type="entry name" value="Peptidase_A8"/>
    <property type="match status" value="1"/>
</dbReference>
<evidence type="ECO:0000313" key="13">
    <source>
        <dbReference type="EMBL" id="UZJ23508.1"/>
    </source>
</evidence>
<keyword evidence="5 9" id="KW-0064">Aspartyl protease</keyword>
<accession>A0ABY6NW29</accession>
<feature type="active site" evidence="9">
    <location>
        <position position="153"/>
    </location>
</feature>
<keyword evidence="6 9" id="KW-0378">Hydrolase</keyword>
<keyword evidence="2 9" id="KW-1003">Cell membrane</keyword>
<dbReference type="Proteomes" id="UP001164965">
    <property type="component" value="Chromosome"/>
</dbReference>
<evidence type="ECO:0000256" key="1">
    <source>
        <dbReference type="ARBA" id="ARBA00006139"/>
    </source>
</evidence>
<dbReference type="PRINTS" id="PR00781">
    <property type="entry name" value="LIPOSIGPTASE"/>
</dbReference>
<evidence type="ECO:0000256" key="3">
    <source>
        <dbReference type="ARBA" id="ARBA00022670"/>
    </source>
</evidence>
<gene>
    <name evidence="9 13" type="primary">lspA</name>
    <name evidence="13" type="ORF">RHODO2019_09720</name>
</gene>
<evidence type="ECO:0000256" key="12">
    <source>
        <dbReference type="SAM" id="MobiDB-lite"/>
    </source>
</evidence>
<reference evidence="13" key="1">
    <citation type="submission" date="2022-10" db="EMBL/GenBank/DDBJ databases">
        <title>Rhodococcus sp.75.</title>
        <authorList>
            <person name="Sun M."/>
        </authorList>
    </citation>
    <scope>NUCLEOTIDE SEQUENCE</scope>
    <source>
        <strain evidence="13">75</strain>
    </source>
</reference>
<proteinExistence type="inferred from homology"/>
<evidence type="ECO:0000256" key="4">
    <source>
        <dbReference type="ARBA" id="ARBA00022692"/>
    </source>
</evidence>
<comment type="catalytic activity">
    <reaction evidence="9 10">
        <text>Release of signal peptides from bacterial membrane prolipoproteins. Hydrolyzes -Xaa-Yaa-Zaa-|-(S,diacylglyceryl)Cys-, in which Xaa is hydrophobic (preferably Leu), and Yaa (Ala or Ser) and Zaa (Gly or Ala) have small, neutral side chains.</text>
        <dbReference type="EC" id="3.4.23.36"/>
    </reaction>
</comment>
<evidence type="ECO:0000256" key="11">
    <source>
        <dbReference type="RuleBase" id="RU004181"/>
    </source>
</evidence>
<sequence length="200" mass="20865">MSTDDPTPAPAAPPGRKRILLLVGVAVTVLALDLATKVAAVAQIDPLRPVVVPGGFLELRLLRNPGAAFSLATGMTWLLTLVAVVVVVVIVRMARKLRSPGWAWGLGLVLGGALGNLVDRLFRAPGPLQGHVVDFVALVHDGRSIWPVFNVADSCIITGGALLVLMAFLGREPDGTRSASRTRRTASATADNSRTEGPGA</sequence>
<keyword evidence="8 9" id="KW-0472">Membrane</keyword>
<evidence type="ECO:0000256" key="9">
    <source>
        <dbReference type="HAMAP-Rule" id="MF_00161"/>
    </source>
</evidence>
<dbReference type="InterPro" id="IPR001872">
    <property type="entry name" value="Peptidase_A8"/>
</dbReference>
<comment type="function">
    <text evidence="9 10">This protein specifically catalyzes the removal of signal peptides from prolipoproteins.</text>
</comment>
<comment type="caution">
    <text evidence="9">Lacks conserved residue(s) required for the propagation of feature annotation.</text>
</comment>
<feature type="transmembrane region" description="Helical" evidence="9">
    <location>
        <begin position="145"/>
        <end position="169"/>
    </location>
</feature>
<evidence type="ECO:0000256" key="6">
    <source>
        <dbReference type="ARBA" id="ARBA00022801"/>
    </source>
</evidence>
<organism evidence="13 14">
    <name type="scientific">Rhodococcus antarcticus</name>
    <dbReference type="NCBI Taxonomy" id="2987751"/>
    <lineage>
        <taxon>Bacteria</taxon>
        <taxon>Bacillati</taxon>
        <taxon>Actinomycetota</taxon>
        <taxon>Actinomycetes</taxon>
        <taxon>Mycobacteriales</taxon>
        <taxon>Nocardiaceae</taxon>
        <taxon>Rhodococcus</taxon>
    </lineage>
</organism>
<evidence type="ECO:0000256" key="8">
    <source>
        <dbReference type="ARBA" id="ARBA00023136"/>
    </source>
</evidence>
<evidence type="ECO:0000256" key="5">
    <source>
        <dbReference type="ARBA" id="ARBA00022750"/>
    </source>
</evidence>
<dbReference type="EC" id="3.4.23.36" evidence="9"/>
<dbReference type="NCBIfam" id="TIGR00077">
    <property type="entry name" value="lspA"/>
    <property type="match status" value="1"/>
</dbReference>
<keyword evidence="3 9" id="KW-0645">Protease</keyword>
<name>A0ABY6NW29_9NOCA</name>
<comment type="pathway">
    <text evidence="9">Protein modification; lipoprotein biosynthesis (signal peptide cleavage).</text>
</comment>
<dbReference type="PANTHER" id="PTHR33695:SF1">
    <property type="entry name" value="LIPOPROTEIN SIGNAL PEPTIDASE"/>
    <property type="match status" value="1"/>
</dbReference>
<evidence type="ECO:0000256" key="2">
    <source>
        <dbReference type="ARBA" id="ARBA00022475"/>
    </source>
</evidence>
<feature type="transmembrane region" description="Helical" evidence="9">
    <location>
        <begin position="102"/>
        <end position="118"/>
    </location>
</feature>
<dbReference type="HAMAP" id="MF_00161">
    <property type="entry name" value="LspA"/>
    <property type="match status" value="1"/>
</dbReference>
<feature type="region of interest" description="Disordered" evidence="12">
    <location>
        <begin position="173"/>
        <end position="200"/>
    </location>
</feature>
<evidence type="ECO:0000256" key="10">
    <source>
        <dbReference type="RuleBase" id="RU000594"/>
    </source>
</evidence>
<dbReference type="PROSITE" id="PS00855">
    <property type="entry name" value="SPASE_II"/>
    <property type="match status" value="1"/>
</dbReference>
<dbReference type="EMBL" id="CP110615">
    <property type="protein sequence ID" value="UZJ23508.1"/>
    <property type="molecule type" value="Genomic_DNA"/>
</dbReference>
<feature type="transmembrane region" description="Helical" evidence="9">
    <location>
        <begin position="66"/>
        <end position="90"/>
    </location>
</feature>
<dbReference type="PANTHER" id="PTHR33695">
    <property type="entry name" value="LIPOPROTEIN SIGNAL PEPTIDASE"/>
    <property type="match status" value="1"/>
</dbReference>
<feature type="active site" evidence="9">
    <location>
        <position position="134"/>
    </location>
</feature>